<evidence type="ECO:0000313" key="2">
    <source>
        <dbReference type="Proteomes" id="UP000050443"/>
    </source>
</evidence>
<name>A0A0N8VN59_9FLAO</name>
<dbReference type="Proteomes" id="UP000050443">
    <property type="component" value="Unassembled WGS sequence"/>
</dbReference>
<dbReference type="Gene3D" id="3.30.70.20">
    <property type="match status" value="1"/>
</dbReference>
<dbReference type="AlphaFoldDB" id="A0A0N8VN59"/>
<comment type="caution">
    <text evidence="1">The sequence shown here is derived from an EMBL/GenBank/DDBJ whole genome shotgun (WGS) entry which is preliminary data.</text>
</comment>
<proteinExistence type="predicted"/>
<evidence type="ECO:0000313" key="1">
    <source>
        <dbReference type="EMBL" id="KQB41212.1"/>
    </source>
</evidence>
<reference evidence="1 2" key="1">
    <citation type="submission" date="2014-09" db="EMBL/GenBank/DDBJ databases">
        <title>Genome sequence of Flavobacterium aquidurense RC62.</title>
        <authorList>
            <person name="Kim J.F."/>
            <person name="Kwak M.-J."/>
        </authorList>
    </citation>
    <scope>NUCLEOTIDE SEQUENCE [LARGE SCALE GENOMIC DNA]</scope>
    <source>
        <strain evidence="1 2">RC62</strain>
    </source>
</reference>
<sequence>MDPVHFQMSKKDGKSVLIHSKDAKGFFTLKSNNHDLAEGFELAAKACPVKIITVKET</sequence>
<dbReference type="PATRIC" id="fig|362413.3.peg.4505"/>
<protein>
    <submittedName>
        <fullName evidence="1">4Fe-4S ferredoxin</fullName>
    </submittedName>
</protein>
<dbReference type="EMBL" id="JRLF01000009">
    <property type="protein sequence ID" value="KQB41212.1"/>
    <property type="molecule type" value="Genomic_DNA"/>
</dbReference>
<gene>
    <name evidence="1" type="ORF">RC62_4588</name>
</gene>
<organism evidence="1 2">
    <name type="scientific">Flavobacterium aquidurense</name>
    <dbReference type="NCBI Taxonomy" id="362413"/>
    <lineage>
        <taxon>Bacteria</taxon>
        <taxon>Pseudomonadati</taxon>
        <taxon>Bacteroidota</taxon>
        <taxon>Flavobacteriia</taxon>
        <taxon>Flavobacteriales</taxon>
        <taxon>Flavobacteriaceae</taxon>
        <taxon>Flavobacterium</taxon>
    </lineage>
</organism>
<dbReference type="STRING" id="362413.RC62_4588"/>
<accession>A0A0N8VN59</accession>